<organism evidence="1 2">
    <name type="scientific">Paenibacillus uliginis N3/975</name>
    <dbReference type="NCBI Taxonomy" id="1313296"/>
    <lineage>
        <taxon>Bacteria</taxon>
        <taxon>Bacillati</taxon>
        <taxon>Bacillota</taxon>
        <taxon>Bacilli</taxon>
        <taxon>Bacillales</taxon>
        <taxon>Paenibacillaceae</taxon>
        <taxon>Paenibacillus</taxon>
    </lineage>
</organism>
<reference evidence="1 2" key="1">
    <citation type="submission" date="2017-04" db="EMBL/GenBank/DDBJ databases">
        <authorList>
            <person name="Afonso C.L."/>
            <person name="Miller P.J."/>
            <person name="Scott M.A."/>
            <person name="Spackman E."/>
            <person name="Goraichik I."/>
            <person name="Dimitrov K.M."/>
            <person name="Suarez D.L."/>
            <person name="Swayne D.E."/>
        </authorList>
    </citation>
    <scope>NUCLEOTIDE SEQUENCE [LARGE SCALE GENOMIC DNA]</scope>
    <source>
        <strain evidence="1 2">N3/975</strain>
    </source>
</reference>
<proteinExistence type="predicted"/>
<dbReference type="STRING" id="1313296.SAMN05661091_4431"/>
<name>A0A1X7HNA9_9BACL</name>
<dbReference type="Proteomes" id="UP000192940">
    <property type="component" value="Chromosome I"/>
</dbReference>
<keyword evidence="2" id="KW-1185">Reference proteome</keyword>
<dbReference type="AlphaFoldDB" id="A0A1X7HNA9"/>
<accession>A0A1X7HNA9</accession>
<gene>
    <name evidence="1" type="ORF">SAMN05661091_4431</name>
</gene>
<sequence>MNIKLPETVMSVVYPNVLCKTKIYSNKRTHTNGRGGSI</sequence>
<dbReference type="EMBL" id="LT840184">
    <property type="protein sequence ID" value="SMF88836.1"/>
    <property type="molecule type" value="Genomic_DNA"/>
</dbReference>
<protein>
    <submittedName>
        <fullName evidence="1">Uncharacterized protein</fullName>
    </submittedName>
</protein>
<evidence type="ECO:0000313" key="1">
    <source>
        <dbReference type="EMBL" id="SMF88836.1"/>
    </source>
</evidence>
<evidence type="ECO:0000313" key="2">
    <source>
        <dbReference type="Proteomes" id="UP000192940"/>
    </source>
</evidence>